<dbReference type="AlphaFoldDB" id="A0A2Z4FLP1"/>
<sequence length="175" mass="20091">MVDTLTTKQERAQLLQTWKQAFASNNPFGDPFREDWNVLLFYPTYGYHFEEHQYDALMAAVLQSGAGEALILESELESKSFEAAQSWRMTPDTQYAEYCEIGIRVENSIWSPSGKWGGMISHELHAIIGGEPDFIKTLLSTAPFAQQEQDELLKFWEDNSDVEWLHNIIARRGIL</sequence>
<dbReference type="Proteomes" id="UP000249799">
    <property type="component" value="Chromosome"/>
</dbReference>
<keyword evidence="2" id="KW-1185">Reference proteome</keyword>
<evidence type="ECO:0000313" key="2">
    <source>
        <dbReference type="Proteomes" id="UP000249799"/>
    </source>
</evidence>
<dbReference type="EMBL" id="CP030032">
    <property type="protein sequence ID" value="AWV89871.1"/>
    <property type="molecule type" value="Genomic_DNA"/>
</dbReference>
<evidence type="ECO:0000313" key="1">
    <source>
        <dbReference type="EMBL" id="AWV89871.1"/>
    </source>
</evidence>
<organism evidence="1 2">
    <name type="scientific">Bradymonas sediminis</name>
    <dbReference type="NCBI Taxonomy" id="1548548"/>
    <lineage>
        <taxon>Bacteria</taxon>
        <taxon>Deltaproteobacteria</taxon>
        <taxon>Bradymonadales</taxon>
        <taxon>Bradymonadaceae</taxon>
        <taxon>Bradymonas</taxon>
    </lineage>
</organism>
<reference evidence="1 2" key="1">
    <citation type="submission" date="2018-06" db="EMBL/GenBank/DDBJ databases">
        <title>Lujinxingia sediminis gen. nov. sp. nov., a new facultative anaerobic member of the class Deltaproteobacteria, and proposal of Lujinxingaceae fam. nov.</title>
        <authorList>
            <person name="Guo L.-Y."/>
            <person name="Li C.-M."/>
            <person name="Wang S."/>
            <person name="Du Z.-J."/>
        </authorList>
    </citation>
    <scope>NUCLEOTIDE SEQUENCE [LARGE SCALE GENOMIC DNA]</scope>
    <source>
        <strain evidence="1 2">FA350</strain>
    </source>
</reference>
<protein>
    <submittedName>
        <fullName evidence="1">Uncharacterized protein</fullName>
    </submittedName>
</protein>
<dbReference type="RefSeq" id="WP_111334865.1">
    <property type="nucleotide sequence ID" value="NZ_CP030032.1"/>
</dbReference>
<gene>
    <name evidence="1" type="ORF">DN745_11195</name>
</gene>
<name>A0A2Z4FLP1_9DELT</name>
<dbReference type="OrthoDB" id="2583073at2"/>
<proteinExistence type="predicted"/>
<accession>A0A2Z4FLP1</accession>
<dbReference type="KEGG" id="bsed:DN745_11195"/>